<accession>A0A0D2L4Z2</accession>
<name>A0A0D2L4Z2_HYPSF</name>
<reference evidence="3" key="1">
    <citation type="submission" date="2014-04" db="EMBL/GenBank/DDBJ databases">
        <title>Evolutionary Origins and Diversification of the Mycorrhizal Mutualists.</title>
        <authorList>
            <consortium name="DOE Joint Genome Institute"/>
            <consortium name="Mycorrhizal Genomics Consortium"/>
            <person name="Kohler A."/>
            <person name="Kuo A."/>
            <person name="Nagy L.G."/>
            <person name="Floudas D."/>
            <person name="Copeland A."/>
            <person name="Barry K.W."/>
            <person name="Cichocki N."/>
            <person name="Veneault-Fourrey C."/>
            <person name="LaButti K."/>
            <person name="Lindquist E.A."/>
            <person name="Lipzen A."/>
            <person name="Lundell T."/>
            <person name="Morin E."/>
            <person name="Murat C."/>
            <person name="Riley R."/>
            <person name="Ohm R."/>
            <person name="Sun H."/>
            <person name="Tunlid A."/>
            <person name="Henrissat B."/>
            <person name="Grigoriev I.V."/>
            <person name="Hibbett D.S."/>
            <person name="Martin F."/>
        </authorList>
    </citation>
    <scope>NUCLEOTIDE SEQUENCE [LARGE SCALE GENOMIC DNA]</scope>
    <source>
        <strain evidence="3">FD-334 SS-4</strain>
    </source>
</reference>
<protein>
    <submittedName>
        <fullName evidence="2">Uncharacterized protein</fullName>
    </submittedName>
</protein>
<dbReference type="Proteomes" id="UP000054270">
    <property type="component" value="Unassembled WGS sequence"/>
</dbReference>
<organism evidence="2 3">
    <name type="scientific">Hypholoma sublateritium (strain FD-334 SS-4)</name>
    <dbReference type="NCBI Taxonomy" id="945553"/>
    <lineage>
        <taxon>Eukaryota</taxon>
        <taxon>Fungi</taxon>
        <taxon>Dikarya</taxon>
        <taxon>Basidiomycota</taxon>
        <taxon>Agaricomycotina</taxon>
        <taxon>Agaricomycetes</taxon>
        <taxon>Agaricomycetidae</taxon>
        <taxon>Agaricales</taxon>
        <taxon>Agaricineae</taxon>
        <taxon>Strophariaceae</taxon>
        <taxon>Hypholoma</taxon>
    </lineage>
</organism>
<dbReference type="AlphaFoldDB" id="A0A0D2L4Z2"/>
<evidence type="ECO:0000313" key="2">
    <source>
        <dbReference type="EMBL" id="KJA21952.1"/>
    </source>
</evidence>
<feature type="region of interest" description="Disordered" evidence="1">
    <location>
        <begin position="148"/>
        <end position="168"/>
    </location>
</feature>
<sequence length="168" mass="17758">MNGGVPEGSPGRNCGRKVAPHNVHSRRRGAVNSAYILGGSQACLGQCEWGFYRAAGDDQADGCTLAAISPSPGLKESGDGTPTSAIYAVRRLRNMWACRVARLPRRGRLSRDYLQEKGILSCCVVRCCARAAFGLLGCRYPCAGGLAGPRSADRDSIGVPRSSGDESR</sequence>
<feature type="region of interest" description="Disordered" evidence="1">
    <location>
        <begin position="1"/>
        <end position="22"/>
    </location>
</feature>
<dbReference type="EMBL" id="KN817554">
    <property type="protein sequence ID" value="KJA21952.1"/>
    <property type="molecule type" value="Genomic_DNA"/>
</dbReference>
<gene>
    <name evidence="2" type="ORF">HYPSUDRAFT_677264</name>
</gene>
<keyword evidence="3" id="KW-1185">Reference proteome</keyword>
<evidence type="ECO:0000256" key="1">
    <source>
        <dbReference type="SAM" id="MobiDB-lite"/>
    </source>
</evidence>
<evidence type="ECO:0000313" key="3">
    <source>
        <dbReference type="Proteomes" id="UP000054270"/>
    </source>
</evidence>
<proteinExistence type="predicted"/>